<name>A0AAW8D284_9BURK</name>
<comment type="caution">
    <text evidence="2">The sequence shown here is derived from an EMBL/GenBank/DDBJ whole genome shotgun (WGS) entry which is preliminary data.</text>
</comment>
<organism evidence="2 3">
    <name type="scientific">Variovorax boronicumulans</name>
    <dbReference type="NCBI Taxonomy" id="436515"/>
    <lineage>
        <taxon>Bacteria</taxon>
        <taxon>Pseudomonadati</taxon>
        <taxon>Pseudomonadota</taxon>
        <taxon>Betaproteobacteria</taxon>
        <taxon>Burkholderiales</taxon>
        <taxon>Comamonadaceae</taxon>
        <taxon>Variovorax</taxon>
    </lineage>
</organism>
<gene>
    <name evidence="2" type="ORF">J2W31_004723</name>
</gene>
<evidence type="ECO:0000313" key="3">
    <source>
        <dbReference type="Proteomes" id="UP001242045"/>
    </source>
</evidence>
<dbReference type="InterPro" id="IPR025202">
    <property type="entry name" value="PLD-like_dom"/>
</dbReference>
<dbReference type="Pfam" id="PF13091">
    <property type="entry name" value="PLDc_2"/>
    <property type="match status" value="2"/>
</dbReference>
<dbReference type="EMBL" id="JAUSRD010000013">
    <property type="protein sequence ID" value="MDP9895596.1"/>
    <property type="molecule type" value="Genomic_DNA"/>
</dbReference>
<dbReference type="PANTHER" id="PTHR21248:SF22">
    <property type="entry name" value="PHOSPHOLIPASE D"/>
    <property type="match status" value="1"/>
</dbReference>
<evidence type="ECO:0000313" key="2">
    <source>
        <dbReference type="EMBL" id="MDP9895596.1"/>
    </source>
</evidence>
<protein>
    <submittedName>
        <fullName evidence="2">Cardiolipin synthase</fullName>
        <ecNumber evidence="2">2.7.8.-</ecNumber>
    </submittedName>
</protein>
<sequence>MRHRRTLKAVVWTFLLTVAATLLVVNLGGSEKKLDEQIRREYPLHDAQYQRVLGVMLGPPIAGGNRFEALYNGDRIFPPMLEAIRGAKESITFETYIYWSGDIGRAFADALSERARAGVPVHVLLDWVGSAKVDDDFIKEMESAGVQIRRFHKPSWYDIGRMNNRTHRKLLVVDGRVGFTGGVGIAPEWTGHAQDAKHWRDSHYKVEGPVVAQMQAVFMDNWIKVSGDVLHGERYFPRLAPVGDGRAQVFSSSPSGGSESMHLMYLLSIAAATKTIDLSSAYFVPDDLTVGALVAAMRRGVRLRIITPGPIIDSKTVRAASRASWGPLLEAGAEISEYQPTMFHCKVFMVDGLLVSVGSTNFDNRSFRLNDEANLNIYDEAFAAAETVQFEADLAQSRRITFEDWKNRPLHEKAMEHLASVLSVQL</sequence>
<keyword evidence="2" id="KW-0808">Transferase</keyword>
<proteinExistence type="predicted"/>
<dbReference type="RefSeq" id="WP_307686216.1">
    <property type="nucleotide sequence ID" value="NZ_JAUSRD010000013.1"/>
</dbReference>
<dbReference type="GO" id="GO:0032049">
    <property type="term" value="P:cardiolipin biosynthetic process"/>
    <property type="evidence" value="ECO:0007669"/>
    <property type="project" value="UniProtKB-ARBA"/>
</dbReference>
<dbReference type="PROSITE" id="PS50035">
    <property type="entry name" value="PLD"/>
    <property type="match status" value="2"/>
</dbReference>
<feature type="domain" description="PLD phosphodiesterase" evidence="1">
    <location>
        <begin position="162"/>
        <end position="189"/>
    </location>
</feature>
<dbReference type="SMART" id="SM00155">
    <property type="entry name" value="PLDc"/>
    <property type="match status" value="2"/>
</dbReference>
<dbReference type="Gene3D" id="3.30.870.10">
    <property type="entry name" value="Endonuclease Chain A"/>
    <property type="match status" value="2"/>
</dbReference>
<dbReference type="GO" id="GO:0016020">
    <property type="term" value="C:membrane"/>
    <property type="evidence" value="ECO:0007669"/>
    <property type="project" value="TreeGrafter"/>
</dbReference>
<reference evidence="2" key="1">
    <citation type="submission" date="2023-07" db="EMBL/GenBank/DDBJ databases">
        <title>Sorghum-associated microbial communities from plants grown in Nebraska, USA.</title>
        <authorList>
            <person name="Schachtman D."/>
        </authorList>
    </citation>
    <scope>NUCLEOTIDE SEQUENCE</scope>
    <source>
        <strain evidence="2">DS3754</strain>
    </source>
</reference>
<dbReference type="CDD" id="cd09110">
    <property type="entry name" value="PLDc_CLS_1"/>
    <property type="match status" value="1"/>
</dbReference>
<dbReference type="AlphaFoldDB" id="A0AAW8D284"/>
<dbReference type="Proteomes" id="UP001242045">
    <property type="component" value="Unassembled WGS sequence"/>
</dbReference>
<evidence type="ECO:0000259" key="1">
    <source>
        <dbReference type="PROSITE" id="PS50035"/>
    </source>
</evidence>
<accession>A0AAW8D284</accession>
<dbReference type="CDD" id="cd09159">
    <property type="entry name" value="PLDc_ybhO_like_2"/>
    <property type="match status" value="1"/>
</dbReference>
<dbReference type="SUPFAM" id="SSF56024">
    <property type="entry name" value="Phospholipase D/nuclease"/>
    <property type="match status" value="2"/>
</dbReference>
<dbReference type="InterPro" id="IPR001736">
    <property type="entry name" value="PLipase_D/transphosphatidylase"/>
</dbReference>
<dbReference type="GO" id="GO:0008808">
    <property type="term" value="F:cardiolipin synthase activity"/>
    <property type="evidence" value="ECO:0007669"/>
    <property type="project" value="TreeGrafter"/>
</dbReference>
<dbReference type="PANTHER" id="PTHR21248">
    <property type="entry name" value="CARDIOLIPIN SYNTHASE"/>
    <property type="match status" value="1"/>
</dbReference>
<feature type="domain" description="PLD phosphodiesterase" evidence="1">
    <location>
        <begin position="339"/>
        <end position="366"/>
    </location>
</feature>
<dbReference type="EC" id="2.7.8.-" evidence="2"/>